<name>A0A2H9U6C3_9GAMM</name>
<keyword evidence="4" id="KW-1185">Reference proteome</keyword>
<organism evidence="3 4">
    <name type="scientific">Aeromonas cavernicola</name>
    <dbReference type="NCBI Taxonomy" id="1006623"/>
    <lineage>
        <taxon>Bacteria</taxon>
        <taxon>Pseudomonadati</taxon>
        <taxon>Pseudomonadota</taxon>
        <taxon>Gammaproteobacteria</taxon>
        <taxon>Aeromonadales</taxon>
        <taxon>Aeromonadaceae</taxon>
        <taxon>Aeromonas</taxon>
    </lineage>
</organism>
<sequence length="79" mass="8970">MISRCVLLTLLLLNTAWANPHRLDMAALVKLLLAQGYHDIREIELEGETFEVKTLNRQDQTVSLIVDAHTGEIKQQTTK</sequence>
<dbReference type="Proteomes" id="UP000235861">
    <property type="component" value="Unassembled WGS sequence"/>
</dbReference>
<evidence type="ECO:0000259" key="2">
    <source>
        <dbReference type="Pfam" id="PF13670"/>
    </source>
</evidence>
<feature type="domain" description="PepSY" evidence="2">
    <location>
        <begin position="25"/>
        <end position="74"/>
    </location>
</feature>
<evidence type="ECO:0000313" key="3">
    <source>
        <dbReference type="EMBL" id="PJG59606.1"/>
    </source>
</evidence>
<dbReference type="OrthoDB" id="5593895at2"/>
<reference evidence="3 4" key="1">
    <citation type="submission" date="2017-11" db="EMBL/GenBank/DDBJ databases">
        <title>Draft genome sequence of environmental isolate Aeromonas cavernicola sp. nov. MDC 2508.</title>
        <authorList>
            <person name="Colston S.M."/>
            <person name="Navarro A."/>
            <person name="Martinez-Murcia A.J."/>
            <person name="Graf J."/>
        </authorList>
    </citation>
    <scope>NUCLEOTIDE SEQUENCE [LARGE SCALE GENOMIC DNA]</scope>
    <source>
        <strain evidence="3 4">MDC 2508</strain>
    </source>
</reference>
<dbReference type="AlphaFoldDB" id="A0A2H9U6C3"/>
<dbReference type="Pfam" id="PF13670">
    <property type="entry name" value="PepSY_2"/>
    <property type="match status" value="1"/>
</dbReference>
<evidence type="ECO:0000256" key="1">
    <source>
        <dbReference type="SAM" id="SignalP"/>
    </source>
</evidence>
<gene>
    <name evidence="3" type="ORF">CUC53_06610</name>
</gene>
<comment type="caution">
    <text evidence="3">The sequence shown here is derived from an EMBL/GenBank/DDBJ whole genome shotgun (WGS) entry which is preliminary data.</text>
</comment>
<accession>A0A2H9U6C3</accession>
<dbReference type="InterPro" id="IPR025711">
    <property type="entry name" value="PepSY"/>
</dbReference>
<protein>
    <recommendedName>
        <fullName evidence="2">PepSY domain-containing protein</fullName>
    </recommendedName>
</protein>
<feature type="signal peptide" evidence="1">
    <location>
        <begin position="1"/>
        <end position="18"/>
    </location>
</feature>
<evidence type="ECO:0000313" key="4">
    <source>
        <dbReference type="Proteomes" id="UP000235861"/>
    </source>
</evidence>
<proteinExistence type="predicted"/>
<feature type="chain" id="PRO_5014145623" description="PepSY domain-containing protein" evidence="1">
    <location>
        <begin position="19"/>
        <end position="79"/>
    </location>
</feature>
<keyword evidence="1" id="KW-0732">Signal</keyword>
<dbReference type="EMBL" id="PGGC01000059">
    <property type="protein sequence ID" value="PJG59606.1"/>
    <property type="molecule type" value="Genomic_DNA"/>
</dbReference>